<gene>
    <name evidence="2" type="ORF">UFOVP241_9</name>
</gene>
<evidence type="ECO:0000313" key="2">
    <source>
        <dbReference type="EMBL" id="CAB5220624.1"/>
    </source>
</evidence>
<evidence type="ECO:0000256" key="1">
    <source>
        <dbReference type="SAM" id="MobiDB-lite"/>
    </source>
</evidence>
<protein>
    <submittedName>
        <fullName evidence="2">Uncharacterized protein</fullName>
    </submittedName>
</protein>
<organism evidence="2">
    <name type="scientific">uncultured Caudovirales phage</name>
    <dbReference type="NCBI Taxonomy" id="2100421"/>
    <lineage>
        <taxon>Viruses</taxon>
        <taxon>Duplodnaviria</taxon>
        <taxon>Heunggongvirae</taxon>
        <taxon>Uroviricota</taxon>
        <taxon>Caudoviricetes</taxon>
        <taxon>Peduoviridae</taxon>
        <taxon>Maltschvirus</taxon>
        <taxon>Maltschvirus maltsch</taxon>
    </lineage>
</organism>
<accession>A0A6J7WWU6</accession>
<sequence>MDIYNGALLHCGERFLASLTEQREPRRLLDRVWSSNGVKTCLEQGQWNFAIRTVQIDYDPSIEPSFGYQRAFSKPTDWVLTSGLCSDEFFRNPLLRYTDEAGYWYSDLDTLYVRFVSSDINYGMNINQWPDSFREFVEAHFASKIILKLSNSQDELKRVMDMRKALLKTAKSKAAMADATSFPAQGNWSRSRNRFPSRRDGGNISGNLIG</sequence>
<reference evidence="2" key="1">
    <citation type="submission" date="2020-05" db="EMBL/GenBank/DDBJ databases">
        <authorList>
            <person name="Chiriac C."/>
            <person name="Salcher M."/>
            <person name="Ghai R."/>
            <person name="Kavagutti S V."/>
        </authorList>
    </citation>
    <scope>NUCLEOTIDE SEQUENCE</scope>
</reference>
<dbReference type="EMBL" id="LR798286">
    <property type="protein sequence ID" value="CAB5220624.1"/>
    <property type="molecule type" value="Genomic_DNA"/>
</dbReference>
<name>A0A6J7WWU6_9CAUD</name>
<proteinExistence type="predicted"/>
<feature type="region of interest" description="Disordered" evidence="1">
    <location>
        <begin position="183"/>
        <end position="210"/>
    </location>
</feature>